<evidence type="ECO:0000313" key="10">
    <source>
        <dbReference type="EMBL" id="CRX38592.1"/>
    </source>
</evidence>
<keyword evidence="4" id="KW-0256">Endoplasmic reticulum</keyword>
<dbReference type="RefSeq" id="WP_098038458.1">
    <property type="nucleotide sequence ID" value="NZ_CWGJ01000013.1"/>
</dbReference>
<evidence type="ECO:0000256" key="3">
    <source>
        <dbReference type="ARBA" id="ARBA00022692"/>
    </source>
</evidence>
<dbReference type="EMBL" id="CWGJ01000013">
    <property type="protein sequence ID" value="CRX38592.1"/>
    <property type="molecule type" value="Genomic_DNA"/>
</dbReference>
<name>A0A0H5DQ34_9BACT</name>
<sequence length="472" mass="55072">MWTPEHYLLSSSLFLKLLGAIFFIALGSLFVQIKGLIGSRGILPLKEFINLIGRSRGISKRRLPMLFWINAEDRFIQGTILLGLIASILLIQGIWSPLQLALLFVIYLSVFYAGQEFLSFGWELFLIEITAHAFLLSCSYPANPMVFFSLNFLLFRFHIQAGAVKLESCDLNWRNLSALKFHYQSQPLPNTQAWFFHKLPLPLQKLSCLYMFFVELVVPFGIFFEDTVRLIVFSQFFLLQFFIWLTGNFSYLNYMTIALSVVLLPDWVLPDFLGNAAPAAPTPLWLNLFLYAGGSALFFLQVLRLYDHFAPTHFCKKILSFTAPYCIANRYGIFAVMTTKRIEIVIEGSDDGLHWKEYCFKYKPSEISRRPRRISPFQPRLDWQVWFLPFRSFRQEVWFQRFLFALLEGREEVLGLLRLNPFPEKPPRLIRALAYEYVFTDFKELSKTGNWWKRTYVGSYSPTLAIKEVDRP</sequence>
<keyword evidence="6 7" id="KW-0472">Membrane</keyword>
<comment type="subcellular location">
    <subcellularLocation>
        <location evidence="1">Endoplasmic reticulum membrane</location>
        <topology evidence="1">Multi-pass membrane protein</topology>
    </subcellularLocation>
</comment>
<feature type="transmembrane region" description="Helical" evidence="7">
    <location>
        <begin position="101"/>
        <end position="122"/>
    </location>
</feature>
<evidence type="ECO:0000313" key="11">
    <source>
        <dbReference type="Proteomes" id="UP000220251"/>
    </source>
</evidence>
<dbReference type="OrthoDB" id="9793230at2"/>
<dbReference type="Pfam" id="PF06762">
    <property type="entry name" value="LMF1"/>
    <property type="match status" value="1"/>
</dbReference>
<dbReference type="AlphaFoldDB" id="A0A0H5DQ34"/>
<evidence type="ECO:0000256" key="7">
    <source>
        <dbReference type="SAM" id="Phobius"/>
    </source>
</evidence>
<evidence type="ECO:0000259" key="8">
    <source>
        <dbReference type="Pfam" id="PF06762"/>
    </source>
</evidence>
<proteinExistence type="inferred from homology"/>
<dbReference type="InterPro" id="IPR009613">
    <property type="entry name" value="LMF"/>
</dbReference>
<keyword evidence="11" id="KW-1185">Reference proteome</keyword>
<feature type="domain" description="Lipase maturation factor 1/2 C-terminal" evidence="9">
    <location>
        <begin position="327"/>
        <end position="462"/>
    </location>
</feature>
<organism evidence="10 11">
    <name type="scientific">Estrella lausannensis</name>
    <dbReference type="NCBI Taxonomy" id="483423"/>
    <lineage>
        <taxon>Bacteria</taxon>
        <taxon>Pseudomonadati</taxon>
        <taxon>Chlamydiota</taxon>
        <taxon>Chlamydiia</taxon>
        <taxon>Parachlamydiales</taxon>
        <taxon>Candidatus Criblamydiaceae</taxon>
        <taxon>Estrella</taxon>
    </lineage>
</organism>
<feature type="transmembrane region" description="Helical" evidence="7">
    <location>
        <begin position="12"/>
        <end position="31"/>
    </location>
</feature>
<feature type="domain" description="Lipase maturation factor 1/2 N-terminal" evidence="8">
    <location>
        <begin position="119"/>
        <end position="266"/>
    </location>
</feature>
<feature type="transmembrane region" description="Helical" evidence="7">
    <location>
        <begin position="134"/>
        <end position="155"/>
    </location>
</feature>
<keyword evidence="3 7" id="KW-0812">Transmembrane</keyword>
<evidence type="ECO:0000256" key="2">
    <source>
        <dbReference type="ARBA" id="ARBA00005512"/>
    </source>
</evidence>
<feature type="transmembrane region" description="Helical" evidence="7">
    <location>
        <begin position="284"/>
        <end position="306"/>
    </location>
</feature>
<evidence type="ECO:0000256" key="4">
    <source>
        <dbReference type="ARBA" id="ARBA00022824"/>
    </source>
</evidence>
<accession>A0A0H5DQ34</accession>
<dbReference type="Pfam" id="PF25179">
    <property type="entry name" value="LMF1_C"/>
    <property type="match status" value="1"/>
</dbReference>
<comment type="similarity">
    <text evidence="2">Belongs to the lipase maturation factor family.</text>
</comment>
<dbReference type="InterPro" id="IPR057433">
    <property type="entry name" value="LMF1/2_C"/>
</dbReference>
<reference evidence="11" key="1">
    <citation type="submission" date="2015-06" db="EMBL/GenBank/DDBJ databases">
        <authorList>
            <person name="Bertelli C."/>
        </authorList>
    </citation>
    <scope>NUCLEOTIDE SEQUENCE [LARGE SCALE GENOMIC DNA]</scope>
    <source>
        <strain evidence="11">CRIB-30</strain>
    </source>
</reference>
<evidence type="ECO:0000256" key="6">
    <source>
        <dbReference type="ARBA" id="ARBA00023136"/>
    </source>
</evidence>
<feature type="transmembrane region" description="Helical" evidence="7">
    <location>
        <begin position="75"/>
        <end position="95"/>
    </location>
</feature>
<dbReference type="Proteomes" id="UP000220251">
    <property type="component" value="Unassembled WGS sequence"/>
</dbReference>
<feature type="transmembrane region" description="Helical" evidence="7">
    <location>
        <begin position="203"/>
        <end position="224"/>
    </location>
</feature>
<evidence type="ECO:0000259" key="9">
    <source>
        <dbReference type="Pfam" id="PF25179"/>
    </source>
</evidence>
<feature type="transmembrane region" description="Helical" evidence="7">
    <location>
        <begin position="236"/>
        <end position="264"/>
    </location>
</feature>
<dbReference type="InterPro" id="IPR057434">
    <property type="entry name" value="LMF1/2_N"/>
</dbReference>
<evidence type="ECO:0000256" key="5">
    <source>
        <dbReference type="ARBA" id="ARBA00022989"/>
    </source>
</evidence>
<dbReference type="PANTHER" id="PTHR14463:SF10">
    <property type="entry name" value="LIPASE MATURATION FACTOR 1"/>
    <property type="match status" value="1"/>
</dbReference>
<gene>
    <name evidence="10" type="ORF">ELAC_1251</name>
</gene>
<protein>
    <submittedName>
        <fullName evidence="10">Conserved putative membrane protein</fullName>
    </submittedName>
</protein>
<keyword evidence="5 7" id="KW-1133">Transmembrane helix</keyword>
<evidence type="ECO:0000256" key="1">
    <source>
        <dbReference type="ARBA" id="ARBA00004477"/>
    </source>
</evidence>
<dbReference type="PANTHER" id="PTHR14463">
    <property type="entry name" value="LIPASE MATURATION FACTOR"/>
    <property type="match status" value="1"/>
</dbReference>
<dbReference type="GO" id="GO:0051604">
    <property type="term" value="P:protein maturation"/>
    <property type="evidence" value="ECO:0007669"/>
    <property type="project" value="InterPro"/>
</dbReference>